<proteinExistence type="predicted"/>
<evidence type="ECO:0000313" key="1">
    <source>
        <dbReference type="EMBL" id="GBP71419.1"/>
    </source>
</evidence>
<dbReference type="AlphaFoldDB" id="A0A4C1Y9W2"/>
<dbReference type="Proteomes" id="UP000299102">
    <property type="component" value="Unassembled WGS sequence"/>
</dbReference>
<comment type="caution">
    <text evidence="1">The sequence shown here is derived from an EMBL/GenBank/DDBJ whole genome shotgun (WGS) entry which is preliminary data.</text>
</comment>
<sequence>MGLSANKQKRFRRPRGARRARREVLIHYAPRPAASAPPECASCLMGRHRSQVFSFRCEPFPISLPRVITSFKLSRQLIVFTEARTFVGPTTAVEERFFNFGHEADIEISDVRNNTGVVY</sequence>
<evidence type="ECO:0000313" key="2">
    <source>
        <dbReference type="Proteomes" id="UP000299102"/>
    </source>
</evidence>
<organism evidence="1 2">
    <name type="scientific">Eumeta variegata</name>
    <name type="common">Bagworm moth</name>
    <name type="synonym">Eumeta japonica</name>
    <dbReference type="NCBI Taxonomy" id="151549"/>
    <lineage>
        <taxon>Eukaryota</taxon>
        <taxon>Metazoa</taxon>
        <taxon>Ecdysozoa</taxon>
        <taxon>Arthropoda</taxon>
        <taxon>Hexapoda</taxon>
        <taxon>Insecta</taxon>
        <taxon>Pterygota</taxon>
        <taxon>Neoptera</taxon>
        <taxon>Endopterygota</taxon>
        <taxon>Lepidoptera</taxon>
        <taxon>Glossata</taxon>
        <taxon>Ditrysia</taxon>
        <taxon>Tineoidea</taxon>
        <taxon>Psychidae</taxon>
        <taxon>Oiketicinae</taxon>
        <taxon>Eumeta</taxon>
    </lineage>
</organism>
<reference evidence="1 2" key="1">
    <citation type="journal article" date="2019" name="Commun. Biol.">
        <title>The bagworm genome reveals a unique fibroin gene that provides high tensile strength.</title>
        <authorList>
            <person name="Kono N."/>
            <person name="Nakamura H."/>
            <person name="Ohtoshi R."/>
            <person name="Tomita M."/>
            <person name="Numata K."/>
            <person name="Arakawa K."/>
        </authorList>
    </citation>
    <scope>NUCLEOTIDE SEQUENCE [LARGE SCALE GENOMIC DNA]</scope>
</reference>
<keyword evidence="2" id="KW-1185">Reference proteome</keyword>
<accession>A0A4C1Y9W2</accession>
<dbReference type="EMBL" id="BGZK01001107">
    <property type="protein sequence ID" value="GBP71419.1"/>
    <property type="molecule type" value="Genomic_DNA"/>
</dbReference>
<gene>
    <name evidence="1" type="ORF">EVAR_44787_1</name>
</gene>
<name>A0A4C1Y9W2_EUMVA</name>
<protein>
    <submittedName>
        <fullName evidence="1">Uncharacterized protein</fullName>
    </submittedName>
</protein>